<dbReference type="EMBL" id="JANSHE010006111">
    <property type="protein sequence ID" value="KAJ2968138.1"/>
    <property type="molecule type" value="Genomic_DNA"/>
</dbReference>
<accession>A0ACC1MNN4</accession>
<reference evidence="1" key="1">
    <citation type="submission" date="2022-08" db="EMBL/GenBank/DDBJ databases">
        <title>Genome Sequence of Pycnoporus sanguineus.</title>
        <authorList>
            <person name="Buettner E."/>
        </authorList>
    </citation>
    <scope>NUCLEOTIDE SEQUENCE</scope>
    <source>
        <strain evidence="1">CG-C14</strain>
    </source>
</reference>
<comment type="caution">
    <text evidence="1">The sequence shown here is derived from an EMBL/GenBank/DDBJ whole genome shotgun (WGS) entry which is preliminary data.</text>
</comment>
<evidence type="ECO:0000313" key="2">
    <source>
        <dbReference type="Proteomes" id="UP001144978"/>
    </source>
</evidence>
<sequence length="71" mass="7435">MTSSNAPFLQKAAYIDAVRILQDTEPLPPLEPPPALRPPTPPRTTASTTASIDLDSIGEGGRVYLGTCPCG</sequence>
<keyword evidence="2" id="KW-1185">Reference proteome</keyword>
<proteinExistence type="predicted"/>
<name>A0ACC1MNN4_9APHY</name>
<evidence type="ECO:0000313" key="1">
    <source>
        <dbReference type="EMBL" id="KAJ2968138.1"/>
    </source>
</evidence>
<dbReference type="Proteomes" id="UP001144978">
    <property type="component" value="Unassembled WGS sequence"/>
</dbReference>
<protein>
    <submittedName>
        <fullName evidence="1">Uncharacterized protein</fullName>
    </submittedName>
</protein>
<gene>
    <name evidence="1" type="ORF">NUW54_g13308</name>
</gene>
<organism evidence="1 2">
    <name type="scientific">Trametes sanguinea</name>
    <dbReference type="NCBI Taxonomy" id="158606"/>
    <lineage>
        <taxon>Eukaryota</taxon>
        <taxon>Fungi</taxon>
        <taxon>Dikarya</taxon>
        <taxon>Basidiomycota</taxon>
        <taxon>Agaricomycotina</taxon>
        <taxon>Agaricomycetes</taxon>
        <taxon>Polyporales</taxon>
        <taxon>Polyporaceae</taxon>
        <taxon>Trametes</taxon>
    </lineage>
</organism>